<gene>
    <name evidence="9" type="ORF">Zmor_009571</name>
</gene>
<dbReference type="InterPro" id="IPR018114">
    <property type="entry name" value="TRYPSIN_HIS"/>
</dbReference>
<keyword evidence="3" id="KW-0645">Protease</keyword>
<evidence type="ECO:0000259" key="8">
    <source>
        <dbReference type="PROSITE" id="PS50240"/>
    </source>
</evidence>
<proteinExistence type="inferred from homology"/>
<comment type="subcellular location">
    <subcellularLocation>
        <location evidence="1">Secreted</location>
        <location evidence="1">Extracellular space</location>
    </subcellularLocation>
</comment>
<keyword evidence="10" id="KW-1185">Reference proteome</keyword>
<dbReference type="InterPro" id="IPR050430">
    <property type="entry name" value="Peptidase_S1"/>
</dbReference>
<dbReference type="InterPro" id="IPR001314">
    <property type="entry name" value="Peptidase_S1A"/>
</dbReference>
<dbReference type="PROSITE" id="PS00134">
    <property type="entry name" value="TRYPSIN_HIS"/>
    <property type="match status" value="1"/>
</dbReference>
<dbReference type="PROSITE" id="PS50240">
    <property type="entry name" value="TRYPSIN_DOM"/>
    <property type="match status" value="1"/>
</dbReference>
<dbReference type="CDD" id="cd00190">
    <property type="entry name" value="Tryp_SPc"/>
    <property type="match status" value="1"/>
</dbReference>
<evidence type="ECO:0000256" key="5">
    <source>
        <dbReference type="ARBA" id="ARBA00022825"/>
    </source>
</evidence>
<dbReference type="GO" id="GO:0004252">
    <property type="term" value="F:serine-type endopeptidase activity"/>
    <property type="evidence" value="ECO:0007669"/>
    <property type="project" value="InterPro"/>
</dbReference>
<evidence type="ECO:0000256" key="6">
    <source>
        <dbReference type="ARBA" id="ARBA00023157"/>
    </source>
</evidence>
<protein>
    <recommendedName>
        <fullName evidence="8">Peptidase S1 domain-containing protein</fullName>
    </recommendedName>
</protein>
<keyword evidence="4" id="KW-0378">Hydrolase</keyword>
<dbReference type="SMART" id="SM00020">
    <property type="entry name" value="Tryp_SPc"/>
    <property type="match status" value="1"/>
</dbReference>
<dbReference type="EMBL" id="JALNTZ010000003">
    <property type="protein sequence ID" value="KAJ3657791.1"/>
    <property type="molecule type" value="Genomic_DNA"/>
</dbReference>
<dbReference type="InterPro" id="IPR043504">
    <property type="entry name" value="Peptidase_S1_PA_chymotrypsin"/>
</dbReference>
<dbReference type="Gene3D" id="2.40.10.10">
    <property type="entry name" value="Trypsin-like serine proteases"/>
    <property type="match status" value="1"/>
</dbReference>
<comment type="caution">
    <text evidence="9">The sequence shown here is derived from an EMBL/GenBank/DDBJ whole genome shotgun (WGS) entry which is preliminary data.</text>
</comment>
<dbReference type="InterPro" id="IPR009003">
    <property type="entry name" value="Peptidase_S1_PA"/>
</dbReference>
<reference evidence="9" key="1">
    <citation type="journal article" date="2023" name="G3 (Bethesda)">
        <title>Whole genome assemblies of Zophobas morio and Tenebrio molitor.</title>
        <authorList>
            <person name="Kaur S."/>
            <person name="Stinson S.A."/>
            <person name="diCenzo G.C."/>
        </authorList>
    </citation>
    <scope>NUCLEOTIDE SEQUENCE</scope>
    <source>
        <strain evidence="9">QUZm001</strain>
    </source>
</reference>
<keyword evidence="5" id="KW-0720">Serine protease</keyword>
<dbReference type="AlphaFoldDB" id="A0AA38IPD0"/>
<feature type="signal peptide" evidence="7">
    <location>
        <begin position="1"/>
        <end position="18"/>
    </location>
</feature>
<dbReference type="Proteomes" id="UP001168821">
    <property type="component" value="Unassembled WGS sequence"/>
</dbReference>
<evidence type="ECO:0000256" key="7">
    <source>
        <dbReference type="SAM" id="SignalP"/>
    </source>
</evidence>
<dbReference type="InterPro" id="IPR001254">
    <property type="entry name" value="Trypsin_dom"/>
</dbReference>
<dbReference type="PANTHER" id="PTHR24276:SF96">
    <property type="entry name" value="PEPTIDASE S1 DOMAIN-CONTAINING PROTEIN"/>
    <property type="match status" value="1"/>
</dbReference>
<evidence type="ECO:0000256" key="2">
    <source>
        <dbReference type="ARBA" id="ARBA00007664"/>
    </source>
</evidence>
<sequence>MKHHCLILVAITISATLGAPRKGRIYGGDAAAPGQFPSIVSINDPVQFCDGSIVSKNWVVTAAHCVDVVTSTTTIIAGTNLANSGGTTHKVAKWINHEDYDPTALINDIGLIQIEDEFEFDDVTQPTEFVDPAVNATCSVAGWGETDTVEFPEELQFVEQTVFSFETCKSFVGGELAEGQTCAFSGEGKGLCIGDSGGPLVCEGKLAGIASFIIEGCGKDNPDFYTKTAPYVDWINKNIQAK</sequence>
<dbReference type="Pfam" id="PF00089">
    <property type="entry name" value="Trypsin"/>
    <property type="match status" value="1"/>
</dbReference>
<evidence type="ECO:0000313" key="9">
    <source>
        <dbReference type="EMBL" id="KAJ3657791.1"/>
    </source>
</evidence>
<dbReference type="GO" id="GO:0005576">
    <property type="term" value="C:extracellular region"/>
    <property type="evidence" value="ECO:0007669"/>
    <property type="project" value="UniProtKB-SubCell"/>
</dbReference>
<keyword evidence="6" id="KW-1015">Disulfide bond</keyword>
<evidence type="ECO:0000256" key="3">
    <source>
        <dbReference type="ARBA" id="ARBA00022670"/>
    </source>
</evidence>
<comment type="similarity">
    <text evidence="2">Belongs to the peptidase S1 family.</text>
</comment>
<dbReference type="PRINTS" id="PR00722">
    <property type="entry name" value="CHYMOTRYPSIN"/>
</dbReference>
<dbReference type="GO" id="GO:0006508">
    <property type="term" value="P:proteolysis"/>
    <property type="evidence" value="ECO:0007669"/>
    <property type="project" value="UniProtKB-KW"/>
</dbReference>
<name>A0AA38IPD0_9CUCU</name>
<organism evidence="9 10">
    <name type="scientific">Zophobas morio</name>
    <dbReference type="NCBI Taxonomy" id="2755281"/>
    <lineage>
        <taxon>Eukaryota</taxon>
        <taxon>Metazoa</taxon>
        <taxon>Ecdysozoa</taxon>
        <taxon>Arthropoda</taxon>
        <taxon>Hexapoda</taxon>
        <taxon>Insecta</taxon>
        <taxon>Pterygota</taxon>
        <taxon>Neoptera</taxon>
        <taxon>Endopterygota</taxon>
        <taxon>Coleoptera</taxon>
        <taxon>Polyphaga</taxon>
        <taxon>Cucujiformia</taxon>
        <taxon>Tenebrionidae</taxon>
        <taxon>Zophobas</taxon>
    </lineage>
</organism>
<evidence type="ECO:0000313" key="10">
    <source>
        <dbReference type="Proteomes" id="UP001168821"/>
    </source>
</evidence>
<dbReference type="FunFam" id="2.40.10.10:FF:000036">
    <property type="entry name" value="Trypsin beta"/>
    <property type="match status" value="1"/>
</dbReference>
<feature type="chain" id="PRO_5041442449" description="Peptidase S1 domain-containing protein" evidence="7">
    <location>
        <begin position="19"/>
        <end position="242"/>
    </location>
</feature>
<keyword evidence="7" id="KW-0732">Signal</keyword>
<evidence type="ECO:0000256" key="4">
    <source>
        <dbReference type="ARBA" id="ARBA00022801"/>
    </source>
</evidence>
<accession>A0AA38IPD0</accession>
<evidence type="ECO:0000256" key="1">
    <source>
        <dbReference type="ARBA" id="ARBA00004239"/>
    </source>
</evidence>
<dbReference type="SUPFAM" id="SSF50494">
    <property type="entry name" value="Trypsin-like serine proteases"/>
    <property type="match status" value="1"/>
</dbReference>
<dbReference type="PANTHER" id="PTHR24276">
    <property type="entry name" value="POLYSERASE-RELATED"/>
    <property type="match status" value="1"/>
</dbReference>
<feature type="domain" description="Peptidase S1" evidence="8">
    <location>
        <begin position="25"/>
        <end position="240"/>
    </location>
</feature>